<proteinExistence type="predicted"/>
<sequence length="253" mass="29381">MDAGPGESFSPDMEVHALKSRRRSSSDSGECTRPSKKRYTVGTEEKEQDASPDTEMDTGVPASEPSEVVLPRRTTDEVPIPNAEMDQNPSTGEVVSTCKKPETQLEYWKRMNEVYREDDETVREYKEAKKEYEGRFVDLGDDFPTWGRWVNDPRWMQIDTYFDPRLPSYDLGRQIGVPNIKPVLAMPDEDNTLLLVGGGDPSDPSKSRYFFWQEEESDVWEIKHPDGKSWAEGEVLDMVWYFDYDQYMVRHYY</sequence>
<evidence type="ECO:0000256" key="1">
    <source>
        <dbReference type="SAM" id="MobiDB-lite"/>
    </source>
</evidence>
<reference evidence="2" key="1">
    <citation type="journal article" date="2023" name="Mol. Phylogenet. Evol.">
        <title>Genome-scale phylogeny and comparative genomics of the fungal order Sordariales.</title>
        <authorList>
            <person name="Hensen N."/>
            <person name="Bonometti L."/>
            <person name="Westerberg I."/>
            <person name="Brannstrom I.O."/>
            <person name="Guillou S."/>
            <person name="Cros-Aarteil S."/>
            <person name="Calhoun S."/>
            <person name="Haridas S."/>
            <person name="Kuo A."/>
            <person name="Mondo S."/>
            <person name="Pangilinan J."/>
            <person name="Riley R."/>
            <person name="LaButti K."/>
            <person name="Andreopoulos B."/>
            <person name="Lipzen A."/>
            <person name="Chen C."/>
            <person name="Yan M."/>
            <person name="Daum C."/>
            <person name="Ng V."/>
            <person name="Clum A."/>
            <person name="Steindorff A."/>
            <person name="Ohm R.A."/>
            <person name="Martin F."/>
            <person name="Silar P."/>
            <person name="Natvig D.O."/>
            <person name="Lalanne C."/>
            <person name="Gautier V."/>
            <person name="Ament-Velasquez S.L."/>
            <person name="Kruys A."/>
            <person name="Hutchinson M.I."/>
            <person name="Powell A.J."/>
            <person name="Barry K."/>
            <person name="Miller A.N."/>
            <person name="Grigoriev I.V."/>
            <person name="Debuchy R."/>
            <person name="Gladieux P."/>
            <person name="Hiltunen Thoren M."/>
            <person name="Johannesson H."/>
        </authorList>
    </citation>
    <scope>NUCLEOTIDE SEQUENCE</scope>
    <source>
        <strain evidence="2">PSN293</strain>
    </source>
</reference>
<gene>
    <name evidence="2" type="ORF">QBC37DRAFT_487194</name>
</gene>
<keyword evidence="3" id="KW-1185">Reference proteome</keyword>
<protein>
    <submittedName>
        <fullName evidence="2">Uncharacterized protein</fullName>
    </submittedName>
</protein>
<organism evidence="2 3">
    <name type="scientific">Rhypophila decipiens</name>
    <dbReference type="NCBI Taxonomy" id="261697"/>
    <lineage>
        <taxon>Eukaryota</taxon>
        <taxon>Fungi</taxon>
        <taxon>Dikarya</taxon>
        <taxon>Ascomycota</taxon>
        <taxon>Pezizomycotina</taxon>
        <taxon>Sordariomycetes</taxon>
        <taxon>Sordariomycetidae</taxon>
        <taxon>Sordariales</taxon>
        <taxon>Naviculisporaceae</taxon>
        <taxon>Rhypophila</taxon>
    </lineage>
</organism>
<comment type="caution">
    <text evidence="2">The sequence shown here is derived from an EMBL/GenBank/DDBJ whole genome shotgun (WGS) entry which is preliminary data.</text>
</comment>
<evidence type="ECO:0000313" key="3">
    <source>
        <dbReference type="Proteomes" id="UP001301769"/>
    </source>
</evidence>
<dbReference type="Proteomes" id="UP001301769">
    <property type="component" value="Unassembled WGS sequence"/>
</dbReference>
<name>A0AAN6Y215_9PEZI</name>
<feature type="region of interest" description="Disordered" evidence="1">
    <location>
        <begin position="1"/>
        <end position="74"/>
    </location>
</feature>
<dbReference type="AlphaFoldDB" id="A0AAN6Y215"/>
<accession>A0AAN6Y215</accession>
<dbReference type="EMBL" id="MU858268">
    <property type="protein sequence ID" value="KAK4207897.1"/>
    <property type="molecule type" value="Genomic_DNA"/>
</dbReference>
<reference evidence="2" key="2">
    <citation type="submission" date="2023-05" db="EMBL/GenBank/DDBJ databases">
        <authorList>
            <consortium name="Lawrence Berkeley National Laboratory"/>
            <person name="Steindorff A."/>
            <person name="Hensen N."/>
            <person name="Bonometti L."/>
            <person name="Westerberg I."/>
            <person name="Brannstrom I.O."/>
            <person name="Guillou S."/>
            <person name="Cros-Aarteil S."/>
            <person name="Calhoun S."/>
            <person name="Haridas S."/>
            <person name="Kuo A."/>
            <person name="Mondo S."/>
            <person name="Pangilinan J."/>
            <person name="Riley R."/>
            <person name="Labutti K."/>
            <person name="Andreopoulos B."/>
            <person name="Lipzen A."/>
            <person name="Chen C."/>
            <person name="Yanf M."/>
            <person name="Daum C."/>
            <person name="Ng V."/>
            <person name="Clum A."/>
            <person name="Ohm R."/>
            <person name="Martin F."/>
            <person name="Silar P."/>
            <person name="Natvig D."/>
            <person name="Lalanne C."/>
            <person name="Gautier V."/>
            <person name="Ament-Velasquez S.L."/>
            <person name="Kruys A."/>
            <person name="Hutchinson M.I."/>
            <person name="Powell A.J."/>
            <person name="Barry K."/>
            <person name="Miller A.N."/>
            <person name="Grigoriev I.V."/>
            <person name="Debuchy R."/>
            <person name="Gladieux P."/>
            <person name="Thoren M.H."/>
            <person name="Johannesson H."/>
        </authorList>
    </citation>
    <scope>NUCLEOTIDE SEQUENCE</scope>
    <source>
        <strain evidence="2">PSN293</strain>
    </source>
</reference>
<evidence type="ECO:0000313" key="2">
    <source>
        <dbReference type="EMBL" id="KAK4207897.1"/>
    </source>
</evidence>